<dbReference type="Pfam" id="PF09829">
    <property type="entry name" value="DUF2057"/>
    <property type="match status" value="1"/>
</dbReference>
<comment type="similarity">
    <text evidence="1">Belongs to the UPF0319 family.</text>
</comment>
<dbReference type="EMBL" id="BBSC01000005">
    <property type="protein sequence ID" value="GAM76163.1"/>
    <property type="molecule type" value="Genomic_DNA"/>
</dbReference>
<sequence>MVNGEKPEVEGGFFSSDKKVTMPDGENQIVFRYVPTYKNGKDRDEFNSQVIVAKFNAEDEQLKFEFPKYRNLREAELKFDKEANWQLLDSLDQPVAFEQDKLIHNGMQIGRDYPQELITYNANGGVAAVALTGTAATIAAAQQAQQNTSGVTQPALQETSPAAKSVDANTAEEMLHFWYSKADAETKARFKEYVNSN</sequence>
<evidence type="ECO:0000256" key="1">
    <source>
        <dbReference type="ARBA" id="ARBA00008490"/>
    </source>
</evidence>
<accession>A0A0B8QM91</accession>
<gene>
    <name evidence="3" type="ORF">JCM19241_461</name>
</gene>
<organism evidence="3 4">
    <name type="scientific">Vibrio ishigakensis</name>
    <dbReference type="NCBI Taxonomy" id="1481914"/>
    <lineage>
        <taxon>Bacteria</taxon>
        <taxon>Pseudomonadati</taxon>
        <taxon>Pseudomonadota</taxon>
        <taxon>Gammaproteobacteria</taxon>
        <taxon>Vibrionales</taxon>
        <taxon>Vibrionaceae</taxon>
        <taxon>Vibrio</taxon>
    </lineage>
</organism>
<evidence type="ECO:0000313" key="3">
    <source>
        <dbReference type="EMBL" id="GAM76163.1"/>
    </source>
</evidence>
<dbReference type="InterPro" id="IPR018635">
    <property type="entry name" value="UPF0319"/>
</dbReference>
<proteinExistence type="inferred from homology"/>
<evidence type="ECO:0000313" key="4">
    <source>
        <dbReference type="Proteomes" id="UP000031666"/>
    </source>
</evidence>
<dbReference type="AlphaFoldDB" id="A0A0B8QM91"/>
<comment type="caution">
    <text evidence="3">The sequence shown here is derived from an EMBL/GenBank/DDBJ whole genome shotgun (WGS) entry which is preliminary data.</text>
</comment>
<evidence type="ECO:0000256" key="2">
    <source>
        <dbReference type="ARBA" id="ARBA00022729"/>
    </source>
</evidence>
<dbReference type="Proteomes" id="UP000031666">
    <property type="component" value="Unassembled WGS sequence"/>
</dbReference>
<protein>
    <submittedName>
        <fullName evidence="3">Putative secreted protein</fullName>
    </submittedName>
</protein>
<name>A0A0B8QM91_9VIBR</name>
<reference evidence="3 4" key="2">
    <citation type="submission" date="2015-01" db="EMBL/GenBank/DDBJ databases">
        <authorList>
            <consortium name="NBRP consortium"/>
            <person name="Sawabe T."/>
            <person name="Meirelles P."/>
            <person name="Feng G."/>
            <person name="Sayaka M."/>
            <person name="Hattori M."/>
            <person name="Ohkuma M."/>
        </authorList>
    </citation>
    <scope>NUCLEOTIDE SEQUENCE [LARGE SCALE GENOMIC DNA]</scope>
    <source>
        <strain evidence="4">JCM 19241</strain>
    </source>
</reference>
<dbReference type="PANTHER" id="PTHR38108">
    <property type="entry name" value="UPF0319 PROTEIN YCCT"/>
    <property type="match status" value="1"/>
</dbReference>
<dbReference type="STRING" id="1481914.JCM19241_461"/>
<reference evidence="3 4" key="1">
    <citation type="submission" date="2015-01" db="EMBL/GenBank/DDBJ databases">
        <title>Vibrio sp. C94 JCM 19241 whole genome shotgun sequence.</title>
        <authorList>
            <person name="Sawabe T."/>
            <person name="Meirelles P."/>
            <person name="Feng G."/>
            <person name="Sayaka M."/>
            <person name="Hattori M."/>
            <person name="Ohkuma M."/>
        </authorList>
    </citation>
    <scope>NUCLEOTIDE SEQUENCE [LARGE SCALE GENOMIC DNA]</scope>
    <source>
        <strain evidence="4">JCM 19241</strain>
    </source>
</reference>
<dbReference type="PANTHER" id="PTHR38108:SF1">
    <property type="entry name" value="UPF0319 PROTEIN YCCT"/>
    <property type="match status" value="1"/>
</dbReference>
<keyword evidence="2" id="KW-0732">Signal</keyword>